<dbReference type="EMBL" id="JAMPKM010000015">
    <property type="protein sequence ID" value="MEP0819509.1"/>
    <property type="molecule type" value="Genomic_DNA"/>
</dbReference>
<keyword evidence="2" id="KW-1185">Reference proteome</keyword>
<proteinExistence type="predicted"/>
<gene>
    <name evidence="1" type="ORF">NC998_20640</name>
</gene>
<dbReference type="RefSeq" id="WP_190440383.1">
    <property type="nucleotide sequence ID" value="NZ_JAMPKM010000015.1"/>
</dbReference>
<evidence type="ECO:0000313" key="2">
    <source>
        <dbReference type="Proteomes" id="UP001464891"/>
    </source>
</evidence>
<comment type="caution">
    <text evidence="1">The sequence shown here is derived from an EMBL/GenBank/DDBJ whole genome shotgun (WGS) entry which is preliminary data.</text>
</comment>
<evidence type="ECO:0000313" key="1">
    <source>
        <dbReference type="EMBL" id="MEP0819509.1"/>
    </source>
</evidence>
<dbReference type="Proteomes" id="UP001464891">
    <property type="component" value="Unassembled WGS sequence"/>
</dbReference>
<reference evidence="1 2" key="1">
    <citation type="submission" date="2022-04" db="EMBL/GenBank/DDBJ databases">
        <title>Positive selection, recombination, and allopatry shape intraspecific diversity of widespread and dominant cyanobacteria.</title>
        <authorList>
            <person name="Wei J."/>
            <person name="Shu W."/>
            <person name="Hu C."/>
        </authorList>
    </citation>
    <scope>NUCLEOTIDE SEQUENCE [LARGE SCALE GENOMIC DNA]</scope>
    <source>
        <strain evidence="1 2">GB2-A4</strain>
    </source>
</reference>
<sequence>MKPEKLSGRYPFPDIVQRVQSLDRRRGWPIRTEAALESQFNYPVASGRGLTEPIRLTQVLNSPLSR</sequence>
<name>A0ABV0JCJ5_9CYAN</name>
<accession>A0ABV0JCJ5</accession>
<organism evidence="1 2">
    <name type="scientific">Trichocoleus desertorum GB2-A4</name>
    <dbReference type="NCBI Taxonomy" id="2933944"/>
    <lineage>
        <taxon>Bacteria</taxon>
        <taxon>Bacillati</taxon>
        <taxon>Cyanobacteriota</taxon>
        <taxon>Cyanophyceae</taxon>
        <taxon>Leptolyngbyales</taxon>
        <taxon>Trichocoleusaceae</taxon>
        <taxon>Trichocoleus</taxon>
    </lineage>
</organism>
<protein>
    <submittedName>
        <fullName evidence="1">Uncharacterized protein</fullName>
    </submittedName>
</protein>